<name>A0A9P6B0A8_9AGAM</name>
<comment type="caution">
    <text evidence="2">The sequence shown here is derived from an EMBL/GenBank/DDBJ whole genome shotgun (WGS) entry which is preliminary data.</text>
</comment>
<dbReference type="SUPFAM" id="SSF52047">
    <property type="entry name" value="RNI-like"/>
    <property type="match status" value="1"/>
</dbReference>
<proteinExistence type="predicted"/>
<gene>
    <name evidence="2" type="ORF">BS47DRAFT_1341995</name>
</gene>
<organism evidence="2 3">
    <name type="scientific">Hydnum rufescens UP504</name>
    <dbReference type="NCBI Taxonomy" id="1448309"/>
    <lineage>
        <taxon>Eukaryota</taxon>
        <taxon>Fungi</taxon>
        <taxon>Dikarya</taxon>
        <taxon>Basidiomycota</taxon>
        <taxon>Agaricomycotina</taxon>
        <taxon>Agaricomycetes</taxon>
        <taxon>Cantharellales</taxon>
        <taxon>Hydnaceae</taxon>
        <taxon>Hydnum</taxon>
    </lineage>
</organism>
<keyword evidence="3" id="KW-1185">Reference proteome</keyword>
<dbReference type="Proteomes" id="UP000886523">
    <property type="component" value="Unassembled WGS sequence"/>
</dbReference>
<evidence type="ECO:0000256" key="1">
    <source>
        <dbReference type="SAM" id="MobiDB-lite"/>
    </source>
</evidence>
<accession>A0A9P6B0A8</accession>
<dbReference type="AlphaFoldDB" id="A0A9P6B0A8"/>
<feature type="region of interest" description="Disordered" evidence="1">
    <location>
        <begin position="351"/>
        <end position="390"/>
    </location>
</feature>
<evidence type="ECO:0000313" key="2">
    <source>
        <dbReference type="EMBL" id="KAF9515306.1"/>
    </source>
</evidence>
<protein>
    <submittedName>
        <fullName evidence="2">Uncharacterized protein</fullName>
    </submittedName>
</protein>
<reference evidence="2" key="1">
    <citation type="journal article" date="2020" name="Nat. Commun.">
        <title>Large-scale genome sequencing of mycorrhizal fungi provides insights into the early evolution of symbiotic traits.</title>
        <authorList>
            <person name="Miyauchi S."/>
            <person name="Kiss E."/>
            <person name="Kuo A."/>
            <person name="Drula E."/>
            <person name="Kohler A."/>
            <person name="Sanchez-Garcia M."/>
            <person name="Morin E."/>
            <person name="Andreopoulos B."/>
            <person name="Barry K.W."/>
            <person name="Bonito G."/>
            <person name="Buee M."/>
            <person name="Carver A."/>
            <person name="Chen C."/>
            <person name="Cichocki N."/>
            <person name="Clum A."/>
            <person name="Culley D."/>
            <person name="Crous P.W."/>
            <person name="Fauchery L."/>
            <person name="Girlanda M."/>
            <person name="Hayes R.D."/>
            <person name="Keri Z."/>
            <person name="LaButti K."/>
            <person name="Lipzen A."/>
            <person name="Lombard V."/>
            <person name="Magnuson J."/>
            <person name="Maillard F."/>
            <person name="Murat C."/>
            <person name="Nolan M."/>
            <person name="Ohm R.A."/>
            <person name="Pangilinan J."/>
            <person name="Pereira M.F."/>
            <person name="Perotto S."/>
            <person name="Peter M."/>
            <person name="Pfister S."/>
            <person name="Riley R."/>
            <person name="Sitrit Y."/>
            <person name="Stielow J.B."/>
            <person name="Szollosi G."/>
            <person name="Zifcakova L."/>
            <person name="Stursova M."/>
            <person name="Spatafora J.W."/>
            <person name="Tedersoo L."/>
            <person name="Vaario L.M."/>
            <person name="Yamada A."/>
            <person name="Yan M."/>
            <person name="Wang P."/>
            <person name="Xu J."/>
            <person name="Bruns T."/>
            <person name="Baldrian P."/>
            <person name="Vilgalys R."/>
            <person name="Dunand C."/>
            <person name="Henrissat B."/>
            <person name="Grigoriev I.V."/>
            <person name="Hibbett D."/>
            <person name="Nagy L.G."/>
            <person name="Martin F.M."/>
        </authorList>
    </citation>
    <scope>NUCLEOTIDE SEQUENCE</scope>
    <source>
        <strain evidence="2">UP504</strain>
    </source>
</reference>
<sequence>MCRTSLHALDLFLEDCLLDLLGQDLANVRDLTLRRGLYNGEQAARIVRVLAKFPRLSSLCFVYAEFDTNASCFFKTVMEACPVIRQVVFEKCSGLHDSPSALLVNGLQHCQIIATEKDDPLTFDYVPGQSRGAAFKQLKTFAFVLHPALVARPEDGIIGDDGMDGINAILQAAPNMKSFAFSNIPVFSAHGPVGAVHLPDQIVQSLCTMNLRSLTLVGPILVRISQLRIICELLPGLLQLTVSVEGSQKDISRYSPWFGNMKHLIVLQVILTVDFYFGWSQPCACGHQDDPRARVPHRDEGTGIGRLVRRFTRNRGPAVVRLLLKRWREESDVPYHSDRPSDSDVIRWIEKGEIDGNENNAEDEEDKEDGENDDDDDDDPDHIEHFTQDRDQALKKLEDVVGLFRDRGEAERMVFIPSFWAYV</sequence>
<dbReference type="EMBL" id="MU128951">
    <property type="protein sequence ID" value="KAF9515306.1"/>
    <property type="molecule type" value="Genomic_DNA"/>
</dbReference>
<feature type="compositionally biased region" description="Acidic residues" evidence="1">
    <location>
        <begin position="360"/>
        <end position="381"/>
    </location>
</feature>
<evidence type="ECO:0000313" key="3">
    <source>
        <dbReference type="Proteomes" id="UP000886523"/>
    </source>
</evidence>